<evidence type="ECO:0000313" key="2">
    <source>
        <dbReference type="EMBL" id="MCB5619964.1"/>
    </source>
</evidence>
<evidence type="ECO:0000313" key="5">
    <source>
        <dbReference type="EMBL" id="MDE1202394.1"/>
    </source>
</evidence>
<dbReference type="Proteomes" id="UP001212160">
    <property type="component" value="Unassembled WGS sequence"/>
</dbReference>
<dbReference type="Proteomes" id="UP001297370">
    <property type="component" value="Unassembled WGS sequence"/>
</dbReference>
<dbReference type="EMBL" id="CACRUU010000087">
    <property type="protein sequence ID" value="VYU56773.1"/>
    <property type="molecule type" value="Genomic_DNA"/>
</dbReference>
<dbReference type="Proteomes" id="UP001149331">
    <property type="component" value="Unassembled WGS sequence"/>
</dbReference>
<dbReference type="Proteomes" id="UP001297422">
    <property type="component" value="Unassembled WGS sequence"/>
</dbReference>
<evidence type="ECO:0000313" key="1">
    <source>
        <dbReference type="EMBL" id="MCB5494144.1"/>
    </source>
</evidence>
<proteinExistence type="predicted"/>
<sequence length="54" mass="6375">MIRMMKETDIDNVCEIINENWKKVYKGYVNSELLSPAGCADRICELKNDFFRDD</sequence>
<reference evidence="5" key="3">
    <citation type="submission" date="2022-12" db="EMBL/GenBank/DDBJ databases">
        <title>Genome of R. gnavus strain RSHDN_120.</title>
        <authorList>
            <person name="Abdugheni R."/>
        </authorList>
    </citation>
    <scope>NUCLEOTIDE SEQUENCE</scope>
    <source>
        <strain evidence="5">RSHDN_120</strain>
    </source>
</reference>
<evidence type="ECO:0000313" key="4">
    <source>
        <dbReference type="EMBL" id="MDB8738143.1"/>
    </source>
</evidence>
<dbReference type="GeneID" id="69256511"/>
<evidence type="ECO:0008006" key="7">
    <source>
        <dbReference type="Google" id="ProtNLM"/>
    </source>
</evidence>
<evidence type="ECO:0000313" key="6">
    <source>
        <dbReference type="EMBL" id="VYU56773.1"/>
    </source>
</evidence>
<name>A0A6N3FZE1_MEDGN</name>
<protein>
    <recommendedName>
        <fullName evidence="7">GNAT family N-acetyltransferase</fullName>
    </recommendedName>
</protein>
<dbReference type="EMBL" id="JAPZEG010000001">
    <property type="protein sequence ID" value="MDE1202394.1"/>
    <property type="molecule type" value="Genomic_DNA"/>
</dbReference>
<gene>
    <name evidence="2" type="ORF">LIQ08_12510</name>
    <name evidence="1" type="ORF">LIQ10_10410</name>
    <name evidence="5" type="ORF">O4N78_02170</name>
    <name evidence="4" type="ORF">PNU63_05020</name>
    <name evidence="3" type="ORF">PNW85_11315</name>
    <name evidence="6" type="ORF">RGLFYP36_02067</name>
</gene>
<dbReference type="AlphaFoldDB" id="A0A6N3FZE1"/>
<dbReference type="Proteomes" id="UP001211731">
    <property type="component" value="Unassembled WGS sequence"/>
</dbReference>
<organism evidence="6">
    <name type="scientific">Mediterraneibacter gnavus</name>
    <name type="common">Ruminococcus gnavus</name>
    <dbReference type="NCBI Taxonomy" id="33038"/>
    <lineage>
        <taxon>Bacteria</taxon>
        <taxon>Bacillati</taxon>
        <taxon>Bacillota</taxon>
        <taxon>Clostridia</taxon>
        <taxon>Lachnospirales</taxon>
        <taxon>Lachnospiraceae</taxon>
        <taxon>Mediterraneibacter</taxon>
    </lineage>
</organism>
<dbReference type="EMBL" id="JAQMLR010000003">
    <property type="protein sequence ID" value="MDB8738143.1"/>
    <property type="molecule type" value="Genomic_DNA"/>
</dbReference>
<dbReference type="EMBL" id="JAJBNC010000015">
    <property type="protein sequence ID" value="MCB5494144.1"/>
    <property type="molecule type" value="Genomic_DNA"/>
</dbReference>
<dbReference type="EMBL" id="JAQMLA010000032">
    <property type="protein sequence ID" value="MDB8687258.1"/>
    <property type="molecule type" value="Genomic_DNA"/>
</dbReference>
<dbReference type="EMBL" id="JAJBOM010000018">
    <property type="protein sequence ID" value="MCB5619964.1"/>
    <property type="molecule type" value="Genomic_DNA"/>
</dbReference>
<reference evidence="6" key="1">
    <citation type="submission" date="2019-11" db="EMBL/GenBank/DDBJ databases">
        <authorList>
            <person name="Feng L."/>
        </authorList>
    </citation>
    <scope>NUCLEOTIDE SEQUENCE</scope>
    <source>
        <strain evidence="6">RgnavusLFYP36</strain>
    </source>
</reference>
<dbReference type="RefSeq" id="WP_004840687.1">
    <property type="nucleotide sequence ID" value="NZ_AP031446.1"/>
</dbReference>
<reference evidence="3" key="4">
    <citation type="submission" date="2023-01" db="EMBL/GenBank/DDBJ databases">
        <title>Human gut microbiome strain richness.</title>
        <authorList>
            <person name="Chen-Liaw A."/>
        </authorList>
    </citation>
    <scope>NUCLEOTIDE SEQUENCE</scope>
    <source>
        <strain evidence="4">1001217st1_A9_1001217B_191108</strain>
        <strain evidence="3">RTP21484st1_H11_RTP21484_190118</strain>
    </source>
</reference>
<evidence type="ECO:0000313" key="3">
    <source>
        <dbReference type="EMBL" id="MDB8687258.1"/>
    </source>
</evidence>
<reference evidence="1" key="2">
    <citation type="submission" date="2021-10" db="EMBL/GenBank/DDBJ databases">
        <title>Collection of gut derived symbiotic bacterial strains cultured from healthy donors.</title>
        <authorList>
            <person name="Lin H."/>
            <person name="Littmann E."/>
            <person name="Claire K."/>
            <person name="Pamer E."/>
        </authorList>
    </citation>
    <scope>NUCLEOTIDE SEQUENCE</scope>
    <source>
        <strain evidence="2">MSK.23.18</strain>
        <strain evidence="1">MSK.23.4</strain>
    </source>
</reference>
<accession>A0A6N3FZE1</accession>